<evidence type="ECO:0000313" key="2">
    <source>
        <dbReference type="Proteomes" id="UP000182692"/>
    </source>
</evidence>
<dbReference type="OrthoDB" id="9776898at2"/>
<dbReference type="InterPro" id="IPR007434">
    <property type="entry name" value="FemAB-like"/>
</dbReference>
<gene>
    <name evidence="1" type="ORF">SAMN03084138_00601</name>
</gene>
<organism evidence="1 2">
    <name type="scientific">Enterovibrio norvegicus DSM 15893</name>
    <dbReference type="NCBI Taxonomy" id="1121869"/>
    <lineage>
        <taxon>Bacteria</taxon>
        <taxon>Pseudomonadati</taxon>
        <taxon>Pseudomonadota</taxon>
        <taxon>Gammaproteobacteria</taxon>
        <taxon>Vibrionales</taxon>
        <taxon>Vibrionaceae</taxon>
        <taxon>Enterovibrio</taxon>
    </lineage>
</organism>
<sequence>MLNFTINNKINNGVIQKLMTMECKVISTIEEFGKDAWNALLPSDYPFIQYEFFYSLEKSQAVSAKAGWFPQYIGVYRHQTLVGVAPCFIKAHPYGEYVFDWSWAEAYEDAGMEYYPKLVCAVPFTPSSGPRLLVSANEDSTEICQHLLSAMQTLAKQRKCSGVHVLFPTQALCDTLKESGFLERRDVQFHWLNRGYTCFDDFMAKLTSRKRRTIRKERQSIGDQGATVHVLEGEAITSAHWDVFTHFYQMTYLKRSGHTGYLNSEFFHHLGETMLDKVVLVFAEAYGDYVAGALYIKSNDTLFGRYWGSLSDFENLHFELCYYQGIEYCIEHGITTFDAGAQGEHKLIRGFEPVITYSGHYLAHQGFHDGIAEYLTREHDMIQQYYDDAFQHLPYRKA</sequence>
<evidence type="ECO:0000313" key="1">
    <source>
        <dbReference type="EMBL" id="SFO83206.1"/>
    </source>
</evidence>
<name>A0A1I5KF26_9GAMM</name>
<dbReference type="Proteomes" id="UP000182692">
    <property type="component" value="Unassembled WGS sequence"/>
</dbReference>
<dbReference type="STRING" id="1121869.SAMN03084138_00601"/>
<proteinExistence type="predicted"/>
<dbReference type="PANTHER" id="PTHR47017">
    <property type="entry name" value="ACYL-COA"/>
    <property type="match status" value="1"/>
</dbReference>
<dbReference type="Pfam" id="PF04339">
    <property type="entry name" value="FemAB_like"/>
    <property type="match status" value="1"/>
</dbReference>
<dbReference type="EMBL" id="FOWR01000003">
    <property type="protein sequence ID" value="SFO83206.1"/>
    <property type="molecule type" value="Genomic_DNA"/>
</dbReference>
<dbReference type="AlphaFoldDB" id="A0A1I5KF26"/>
<accession>A0A1I5KF26</accession>
<dbReference type="SUPFAM" id="SSF55729">
    <property type="entry name" value="Acyl-CoA N-acyltransferases (Nat)"/>
    <property type="match status" value="1"/>
</dbReference>
<dbReference type="PANTHER" id="PTHR47017:SF1">
    <property type="entry name" value="ACYL-COA"/>
    <property type="match status" value="1"/>
</dbReference>
<protein>
    <submittedName>
        <fullName evidence="1">Uncharacterized protein</fullName>
    </submittedName>
</protein>
<dbReference type="InterPro" id="IPR016181">
    <property type="entry name" value="Acyl_CoA_acyltransferase"/>
</dbReference>
<reference evidence="1 2" key="1">
    <citation type="submission" date="2016-10" db="EMBL/GenBank/DDBJ databases">
        <authorList>
            <person name="de Groot N.N."/>
        </authorList>
    </citation>
    <scope>NUCLEOTIDE SEQUENCE [LARGE SCALE GENOMIC DNA]</scope>
    <source>
        <strain evidence="1 2">DSM 15893</strain>
    </source>
</reference>
<dbReference type="Gene3D" id="3.40.630.30">
    <property type="match status" value="1"/>
</dbReference>